<keyword evidence="3 9" id="KW-0964">Secreted</keyword>
<dbReference type="Ensembl" id="ENSMMUT00000105940.1">
    <property type="protein sequence ID" value="ENSMMUP00000062710.1"/>
    <property type="gene ID" value="ENSMMUG00000065159.1"/>
</dbReference>
<evidence type="ECO:0000313" key="15">
    <source>
        <dbReference type="VGNC" id="VGNC:72963"/>
    </source>
</evidence>
<name>A0A5F7ZC09_MACMU</name>
<accession>A0A5F7ZC09</accession>
<dbReference type="GO" id="GO:0031768">
    <property type="term" value="F:ghrelin receptor binding"/>
    <property type="evidence" value="ECO:0000318"/>
    <property type="project" value="GO_Central"/>
</dbReference>
<keyword evidence="7 9" id="KW-0449">Lipoprotein</keyword>
<dbReference type="OMA" id="CNPAEAM"/>
<dbReference type="AlphaFoldDB" id="A0A5F7ZC09"/>
<dbReference type="GO" id="GO:0032095">
    <property type="term" value="P:regulation of response to food"/>
    <property type="evidence" value="ECO:0000318"/>
    <property type="project" value="GO_Central"/>
</dbReference>
<dbReference type="GeneTree" id="ENSGT00390000004064"/>
<evidence type="ECO:0000256" key="10">
    <source>
        <dbReference type="SAM" id="MobiDB-lite"/>
    </source>
</evidence>
<dbReference type="PANTHER" id="PTHR14122:SF1">
    <property type="entry name" value="APPETITE-REGULATING HORMONE"/>
    <property type="match status" value="1"/>
</dbReference>
<reference evidence="13" key="3">
    <citation type="submission" date="2025-08" db="UniProtKB">
        <authorList>
            <consortium name="Ensembl"/>
        </authorList>
    </citation>
    <scope>IDENTIFICATION</scope>
    <source>
        <strain evidence="13">17573</strain>
    </source>
</reference>
<dbReference type="InterPro" id="IPR005441">
    <property type="entry name" value="Preproghrelin"/>
</dbReference>
<feature type="compositionally biased region" description="Basic and acidic residues" evidence="10">
    <location>
        <begin position="136"/>
        <end position="148"/>
    </location>
</feature>
<dbReference type="VGNC" id="VGNC:72963">
    <property type="gene designation" value="GHRL"/>
</dbReference>
<dbReference type="GO" id="GO:0016608">
    <property type="term" value="F:growth hormone-releasing hormone activity"/>
    <property type="evidence" value="ECO:0000318"/>
    <property type="project" value="GO_Central"/>
</dbReference>
<evidence type="ECO:0000256" key="7">
    <source>
        <dbReference type="ARBA" id="ARBA00023288"/>
    </source>
</evidence>
<dbReference type="InterPro" id="IPR006738">
    <property type="entry name" value="Motilin_ghrelin"/>
</dbReference>
<dbReference type="Proteomes" id="UP000006718">
    <property type="component" value="Chromosome 2"/>
</dbReference>
<evidence type="ECO:0000256" key="3">
    <source>
        <dbReference type="ARBA" id="ARBA00022525"/>
    </source>
</evidence>
<evidence type="ECO:0000259" key="11">
    <source>
        <dbReference type="Pfam" id="PF04643"/>
    </source>
</evidence>
<proteinExistence type="inferred from homology"/>
<dbReference type="Bgee" id="ENSMMUG00000065159">
    <property type="expression patterns" value="Expressed in hindlimb stylopod muscle and 6 other cell types or tissues"/>
</dbReference>
<evidence type="ECO:0000256" key="6">
    <source>
        <dbReference type="ARBA" id="ARBA00022815"/>
    </source>
</evidence>
<evidence type="ECO:0000256" key="2">
    <source>
        <dbReference type="ARBA" id="ARBA00006473"/>
    </source>
</evidence>
<dbReference type="GO" id="GO:0060124">
    <property type="term" value="P:positive regulation of growth hormone secretion"/>
    <property type="evidence" value="ECO:0000318"/>
    <property type="project" value="GO_Central"/>
</dbReference>
<keyword evidence="14" id="KW-1185">Reference proteome</keyword>
<comment type="PTM">
    <text evidence="9">O-octanoylation is essential for ghrelin activity.</text>
</comment>
<keyword evidence="6" id="KW-0027">Amidation</keyword>
<keyword evidence="5 9" id="KW-0732">Signal</keyword>
<dbReference type="STRING" id="9544.ENSMMUP00000062710"/>
<reference evidence="13" key="4">
    <citation type="submission" date="2025-09" db="UniProtKB">
        <authorList>
            <consortium name="Ensembl"/>
        </authorList>
    </citation>
    <scope>IDENTIFICATION</scope>
    <source>
        <strain evidence="13">17573</strain>
    </source>
</reference>
<feature type="region of interest" description="Disordered" evidence="10">
    <location>
        <begin position="136"/>
        <end position="172"/>
    </location>
</feature>
<dbReference type="InterPro" id="IPR006737">
    <property type="entry name" value="Motilin_assoc"/>
</dbReference>
<comment type="similarity">
    <text evidence="2 9">Belongs to the motilin family.</text>
</comment>
<dbReference type="PANTHER" id="PTHR14122">
    <property type="entry name" value="GHRELIN PRECURSOR"/>
    <property type="match status" value="1"/>
</dbReference>
<evidence type="ECO:0000256" key="5">
    <source>
        <dbReference type="ARBA" id="ARBA00022729"/>
    </source>
</evidence>
<dbReference type="PaxDb" id="9544-ENSMMUP00000026197"/>
<dbReference type="FunCoup" id="A0A5F7ZC09">
    <property type="interactions" value="574"/>
</dbReference>
<dbReference type="Pfam" id="PF04644">
    <property type="entry name" value="Motilin_ghrelin"/>
    <property type="match status" value="1"/>
</dbReference>
<evidence type="ECO:0000313" key="13">
    <source>
        <dbReference type="Ensembl" id="ENSMMUP00000062710.1"/>
    </source>
</evidence>
<feature type="domain" description="Motilin/ghrelin-associated peptide" evidence="11">
    <location>
        <begin position="163"/>
        <end position="220"/>
    </location>
</feature>
<dbReference type="InParanoid" id="A0A5F7ZC09"/>
<feature type="domain" description="Motilin/ghrelin" evidence="12">
    <location>
        <begin position="129"/>
        <end position="156"/>
    </location>
</feature>
<comment type="subcellular location">
    <subcellularLocation>
        <location evidence="1 9">Secreted</location>
    </subcellularLocation>
</comment>
<comment type="function">
    <text evidence="8 9">Ghrelin is the ligand for growth hormone secretagogue receptor type 1 (GHSR). Induces the release of growth hormone from the pituitary. Has an appetite-stimulating effect, induces adiposity and stimulates gastric acid secretion. Involved in growth regulation.</text>
</comment>
<dbReference type="GO" id="GO:0001696">
    <property type="term" value="P:gastric acid secretion"/>
    <property type="evidence" value="ECO:0000318"/>
    <property type="project" value="GO_Central"/>
</dbReference>
<dbReference type="PRINTS" id="PR01624">
    <property type="entry name" value="GHRELIN"/>
</dbReference>
<dbReference type="GO" id="GO:0032024">
    <property type="term" value="P:positive regulation of insulin secretion"/>
    <property type="evidence" value="ECO:0007669"/>
    <property type="project" value="UniProtKB-UniRule"/>
</dbReference>
<dbReference type="SMR" id="A0A5F7ZC09"/>
<dbReference type="VEuPathDB" id="HostDB:ENSMMUG00000065159"/>
<reference evidence="13" key="2">
    <citation type="submission" date="2019-01" db="EMBL/GenBank/DDBJ databases">
        <authorList>
            <person name="Graves T."/>
            <person name="Eichler E.E."/>
            <person name="Wilson R.K."/>
        </authorList>
    </citation>
    <scope>NUCLEOTIDE SEQUENCE [LARGE SCALE GENOMIC DNA]</scope>
    <source>
        <strain evidence="13">17573</strain>
    </source>
</reference>
<evidence type="ECO:0000256" key="8">
    <source>
        <dbReference type="ARBA" id="ARBA00025531"/>
    </source>
</evidence>
<comment type="function">
    <text evidence="9">Obestatin may be the ligand for GPR39. May have an appetite-reducing effect resulting in decreased food intake. May reduce gastric emptying activity and jejunal motility.</text>
</comment>
<evidence type="ECO:0000256" key="4">
    <source>
        <dbReference type="ARBA" id="ARBA00022702"/>
    </source>
</evidence>
<dbReference type="GO" id="GO:0005615">
    <property type="term" value="C:extracellular space"/>
    <property type="evidence" value="ECO:0000318"/>
    <property type="project" value="GO_Central"/>
</dbReference>
<dbReference type="Pfam" id="PF04643">
    <property type="entry name" value="Motilin_assoc"/>
    <property type="match status" value="1"/>
</dbReference>
<evidence type="ECO:0000256" key="1">
    <source>
        <dbReference type="ARBA" id="ARBA00004613"/>
    </source>
</evidence>
<reference evidence="14" key="1">
    <citation type="journal article" date="2007" name="Science">
        <title>Evolutionary and biomedical insights from the rhesus macaque genome.</title>
        <authorList>
            <person name="Gibbs R.A."/>
            <person name="Rogers J."/>
            <person name="Katze M.G."/>
            <person name="Bumgarner R."/>
            <person name="Weinstock G.M."/>
            <person name="Mardis E.R."/>
            <person name="Remington K.A."/>
            <person name="Strausberg R.L."/>
            <person name="Venter J.C."/>
            <person name="Wilson R.K."/>
            <person name="Batzer M.A."/>
            <person name="Bustamante C.D."/>
            <person name="Eichler E.E."/>
            <person name="Hahn M.W."/>
            <person name="Hardison R.C."/>
            <person name="Makova K.D."/>
            <person name="Miller W."/>
            <person name="Milosavljevic A."/>
            <person name="Palermo R.E."/>
            <person name="Siepel A."/>
            <person name="Sikela J.M."/>
            <person name="Attaway T."/>
            <person name="Bell S."/>
            <person name="Bernard K.E."/>
            <person name="Buhay C.J."/>
            <person name="Chandrabose M.N."/>
            <person name="Dao M."/>
            <person name="Davis C."/>
            <person name="Delehaunty K.D."/>
            <person name="Ding Y."/>
            <person name="Dinh H.H."/>
            <person name="Dugan-Rocha S."/>
            <person name="Fulton L.A."/>
            <person name="Gabisi R.A."/>
            <person name="Garner T.T."/>
            <person name="Godfrey J."/>
            <person name="Hawes A.C."/>
            <person name="Hernandez J."/>
            <person name="Hines S."/>
            <person name="Holder M."/>
            <person name="Hume J."/>
            <person name="Jhangiani S.N."/>
            <person name="Joshi V."/>
            <person name="Khan Z.M."/>
            <person name="Kirkness E.F."/>
            <person name="Cree A."/>
            <person name="Fowler R.G."/>
            <person name="Lee S."/>
            <person name="Lewis L.R."/>
            <person name="Li Z."/>
            <person name="Liu Y.-S."/>
            <person name="Moore S.M."/>
            <person name="Muzny D."/>
            <person name="Nazareth L.V."/>
            <person name="Ngo D.N."/>
            <person name="Okwuonu G.O."/>
            <person name="Pai G."/>
            <person name="Parker D."/>
            <person name="Paul H.A."/>
            <person name="Pfannkoch C."/>
            <person name="Pohl C.S."/>
            <person name="Rogers Y.-H.C."/>
            <person name="Ruiz S.J."/>
            <person name="Sabo A."/>
            <person name="Santibanez J."/>
            <person name="Schneider B.W."/>
            <person name="Smith S.M."/>
            <person name="Sodergren E."/>
            <person name="Svatek A.F."/>
            <person name="Utterback T.R."/>
            <person name="Vattathil S."/>
            <person name="Warren W."/>
            <person name="White C.S."/>
            <person name="Chinwalla A.T."/>
            <person name="Feng Y."/>
            <person name="Halpern A.L."/>
            <person name="Hillier L.W."/>
            <person name="Huang X."/>
            <person name="Minx P."/>
            <person name="Nelson J.O."/>
            <person name="Pepin K.H."/>
            <person name="Qin X."/>
            <person name="Sutton G.G."/>
            <person name="Venter E."/>
            <person name="Walenz B.P."/>
            <person name="Wallis J.W."/>
            <person name="Worley K.C."/>
            <person name="Yang S.-P."/>
            <person name="Jones S.M."/>
            <person name="Marra M.A."/>
            <person name="Rocchi M."/>
            <person name="Schein J.E."/>
            <person name="Baertsch R."/>
            <person name="Clarke L."/>
            <person name="Csuros M."/>
            <person name="Glasscock J."/>
            <person name="Harris R.A."/>
            <person name="Havlak P."/>
            <person name="Jackson A.R."/>
            <person name="Jiang H."/>
            <person name="Liu Y."/>
            <person name="Messina D.N."/>
            <person name="Shen Y."/>
            <person name="Song H.X.-Z."/>
            <person name="Wylie T."/>
            <person name="Zhang L."/>
            <person name="Birney E."/>
            <person name="Han K."/>
            <person name="Konkel M.K."/>
            <person name="Lee J."/>
            <person name="Smit A.F.A."/>
            <person name="Ullmer B."/>
            <person name="Wang H."/>
            <person name="Xing J."/>
            <person name="Burhans R."/>
            <person name="Cheng Z."/>
            <person name="Karro J.E."/>
            <person name="Ma J."/>
            <person name="Raney B."/>
            <person name="She X."/>
            <person name="Cox M.J."/>
            <person name="Demuth J.P."/>
            <person name="Dumas L.J."/>
            <person name="Han S.-G."/>
            <person name="Hopkins J."/>
            <person name="Karimpour-Fard A."/>
            <person name="Kim Y.H."/>
            <person name="Pollack J.R."/>
            <person name="Vinar T."/>
            <person name="Addo-Quaye C."/>
            <person name="Degenhardt J."/>
            <person name="Denby A."/>
            <person name="Hubisz M.J."/>
            <person name="Indap A."/>
            <person name="Kosiol C."/>
            <person name="Lahn B.T."/>
            <person name="Lawson H.A."/>
            <person name="Marklein A."/>
            <person name="Nielsen R."/>
            <person name="Vallender E.J."/>
            <person name="Clark A.G."/>
            <person name="Ferguson B."/>
            <person name="Hernandez R.D."/>
            <person name="Hirani K."/>
            <person name="Kehrer-Sawatzki H."/>
            <person name="Kolb J."/>
            <person name="Patil S."/>
            <person name="Pu L.-L."/>
            <person name="Ren Y."/>
            <person name="Smith D.G."/>
            <person name="Wheeler D.A."/>
            <person name="Schenck I."/>
            <person name="Ball E.V."/>
            <person name="Chen R."/>
            <person name="Cooper D.N."/>
            <person name="Giardine B."/>
            <person name="Hsu F."/>
            <person name="Kent W.J."/>
            <person name="Lesk A."/>
            <person name="Nelson D.L."/>
            <person name="O'brien W.E."/>
            <person name="Pruefer K."/>
            <person name="Stenson P.D."/>
            <person name="Wallace J.C."/>
            <person name="Ke H."/>
            <person name="Liu X.-M."/>
            <person name="Wang P."/>
            <person name="Xiang A.P."/>
            <person name="Yang F."/>
            <person name="Barber G.P."/>
            <person name="Haussler D."/>
            <person name="Karolchik D."/>
            <person name="Kern A.D."/>
            <person name="Kuhn R.M."/>
            <person name="Smith K.E."/>
            <person name="Zwieg A.S."/>
        </authorList>
    </citation>
    <scope>NUCLEOTIDE SEQUENCE [LARGE SCALE GENOMIC DNA]</scope>
    <source>
        <strain evidence="14">17573</strain>
    </source>
</reference>
<evidence type="ECO:0000259" key="12">
    <source>
        <dbReference type="Pfam" id="PF04644"/>
    </source>
</evidence>
<evidence type="ECO:0000256" key="9">
    <source>
        <dbReference type="RuleBase" id="RU368086"/>
    </source>
</evidence>
<gene>
    <name evidence="13 15" type="primary">GHRL</name>
</gene>
<organism evidence="13 14">
    <name type="scientific">Macaca mulatta</name>
    <name type="common">Rhesus macaque</name>
    <dbReference type="NCBI Taxonomy" id="9544"/>
    <lineage>
        <taxon>Eukaryota</taxon>
        <taxon>Metazoa</taxon>
        <taxon>Chordata</taxon>
        <taxon>Craniata</taxon>
        <taxon>Vertebrata</taxon>
        <taxon>Euteleostomi</taxon>
        <taxon>Mammalia</taxon>
        <taxon>Eutheria</taxon>
        <taxon>Euarchontoglires</taxon>
        <taxon>Primates</taxon>
        <taxon>Haplorrhini</taxon>
        <taxon>Catarrhini</taxon>
        <taxon>Cercopithecidae</taxon>
        <taxon>Cercopithecinae</taxon>
        <taxon>Macaca</taxon>
    </lineage>
</organism>
<dbReference type="GO" id="GO:0050728">
    <property type="term" value="P:negative regulation of inflammatory response"/>
    <property type="evidence" value="ECO:0000318"/>
    <property type="project" value="GO_Central"/>
</dbReference>
<protein>
    <recommendedName>
        <fullName evidence="9">Appetite-regulating hormone</fullName>
    </recommendedName>
    <alternativeName>
        <fullName evidence="9">Growth hormone secretagogue</fullName>
    </alternativeName>
    <alternativeName>
        <fullName evidence="9">Growth hormone-releasing peptide</fullName>
    </alternativeName>
    <alternativeName>
        <fullName evidence="9">Motilin-related peptide</fullName>
    </alternativeName>
    <component>
        <recommendedName>
            <fullName evidence="9">Ghrelin</fullName>
        </recommendedName>
    </component>
    <component>
        <recommendedName>
            <fullName evidence="9">Obestatin</fullName>
        </recommendedName>
    </component>
</protein>
<keyword evidence="4 9" id="KW-0372">Hormone</keyword>
<feature type="region of interest" description="Disordered" evidence="10">
    <location>
        <begin position="1"/>
        <end position="22"/>
    </location>
</feature>
<evidence type="ECO:0000313" key="14">
    <source>
        <dbReference type="Proteomes" id="UP000006718"/>
    </source>
</evidence>
<sequence>MKRLAMSSSEPGTKGTGEDPQPPIESCCQAFCPEQPWRREHTSILFYLGRWRGVLSTQQSGPQIVKPPHAICWAPELAQRHMRRRGSCLETLSPPGPPVCNPAEAMPSPGNVCSLLLLGMLWLDLAMAGSSFLSPEHQRAQQRKESKKPPAKLQPRALGGWLRPEDGDQAEGAEDELEIQFNAPFDVGIKLSGVQYQQHSQALGKFLQDILWEEAKEAPADK</sequence>
<feature type="compositionally biased region" description="Polar residues" evidence="10">
    <location>
        <begin position="1"/>
        <end position="11"/>
    </location>
</feature>